<dbReference type="Proteomes" id="UP000442714">
    <property type="component" value="Unassembled WGS sequence"/>
</dbReference>
<evidence type="ECO:0000313" key="1">
    <source>
        <dbReference type="EMBL" id="MXO91793.1"/>
    </source>
</evidence>
<keyword evidence="2" id="KW-1185">Reference proteome</keyword>
<sequence>MALAAAPAVAVGLSPLEKGGLTDSASKAFYLTVINPYNDVREFKLYVERSDGSQVEIRPQRLRIAGQKQRRVLVILNDLAPGEAKTVRVCASLAKQQGIINARVCSDLSARRVDRRAVEPGDGN</sequence>
<dbReference type="EMBL" id="WTYX01000002">
    <property type="protein sequence ID" value="MXO91793.1"/>
    <property type="molecule type" value="Genomic_DNA"/>
</dbReference>
<evidence type="ECO:0000313" key="2">
    <source>
        <dbReference type="Proteomes" id="UP000442714"/>
    </source>
</evidence>
<name>A0A844ZUW8_9SPHN</name>
<proteinExistence type="predicted"/>
<dbReference type="AlphaFoldDB" id="A0A844ZUW8"/>
<evidence type="ECO:0008006" key="3">
    <source>
        <dbReference type="Google" id="ProtNLM"/>
    </source>
</evidence>
<gene>
    <name evidence="1" type="ORF">GRI41_13225</name>
</gene>
<comment type="caution">
    <text evidence="1">The sequence shown here is derived from an EMBL/GenBank/DDBJ whole genome shotgun (WGS) entry which is preliminary data.</text>
</comment>
<accession>A0A844ZUW8</accession>
<organism evidence="1 2">
    <name type="scientific">Pontixanthobacter aquaemixtae</name>
    <dbReference type="NCBI Taxonomy" id="1958940"/>
    <lineage>
        <taxon>Bacteria</taxon>
        <taxon>Pseudomonadati</taxon>
        <taxon>Pseudomonadota</taxon>
        <taxon>Alphaproteobacteria</taxon>
        <taxon>Sphingomonadales</taxon>
        <taxon>Erythrobacteraceae</taxon>
        <taxon>Pontixanthobacter</taxon>
    </lineage>
</organism>
<reference evidence="1 2" key="1">
    <citation type="submission" date="2019-12" db="EMBL/GenBank/DDBJ databases">
        <title>Genomic-based taxomic classification of the family Erythrobacteraceae.</title>
        <authorList>
            <person name="Xu L."/>
        </authorList>
    </citation>
    <scope>NUCLEOTIDE SEQUENCE [LARGE SCALE GENOMIC DNA]</scope>
    <source>
        <strain evidence="1 2">KCTC 52763</strain>
    </source>
</reference>
<protein>
    <recommendedName>
        <fullName evidence="3">Pili assembly chaperone N-terminal domain-containing protein</fullName>
    </recommendedName>
</protein>